<organism evidence="2 3">
    <name type="scientific">Occultella gossypii</name>
    <dbReference type="NCBI Taxonomy" id="2800820"/>
    <lineage>
        <taxon>Bacteria</taxon>
        <taxon>Bacillati</taxon>
        <taxon>Actinomycetota</taxon>
        <taxon>Actinomycetes</taxon>
        <taxon>Micrococcales</taxon>
        <taxon>Ruaniaceae</taxon>
        <taxon>Occultella</taxon>
    </lineage>
</organism>
<proteinExistence type="predicted"/>
<keyword evidence="3" id="KW-1185">Reference proteome</keyword>
<dbReference type="Proteomes" id="UP000826651">
    <property type="component" value="Unassembled WGS sequence"/>
</dbReference>
<keyword evidence="1" id="KW-1133">Transmembrane helix</keyword>
<evidence type="ECO:0000256" key="1">
    <source>
        <dbReference type="SAM" id="Phobius"/>
    </source>
</evidence>
<feature type="transmembrane region" description="Helical" evidence="1">
    <location>
        <begin position="144"/>
        <end position="168"/>
    </location>
</feature>
<keyword evidence="1" id="KW-0472">Membrane</keyword>
<feature type="transmembrane region" description="Helical" evidence="1">
    <location>
        <begin position="65"/>
        <end position="88"/>
    </location>
</feature>
<feature type="transmembrane region" description="Helical" evidence="1">
    <location>
        <begin position="175"/>
        <end position="195"/>
    </location>
</feature>
<comment type="caution">
    <text evidence="2">The sequence shown here is derived from an EMBL/GenBank/DDBJ whole genome shotgun (WGS) entry which is preliminary data.</text>
</comment>
<evidence type="ECO:0008006" key="4">
    <source>
        <dbReference type="Google" id="ProtNLM"/>
    </source>
</evidence>
<gene>
    <name evidence="2" type="ORF">KCQ71_18985</name>
</gene>
<feature type="transmembrane region" description="Helical" evidence="1">
    <location>
        <begin position="21"/>
        <end position="38"/>
    </location>
</feature>
<dbReference type="RefSeq" id="WP_223408851.1">
    <property type="nucleotide sequence ID" value="NZ_JAGSHT010000018.1"/>
</dbReference>
<sequence>MAITAPARPLRQGGPPLPPTAIATVALVMMSLTLPAVLSGGQTYPSPFGDEGAILDYFRTNPTPVLVTALLQFAASFPLAIFTATASVRLNRLGVRAPGATIALVGGVLAAGAMSISAMMTWALSRPELVEHDELVRMLHDLAFISGGPAFVVPSGLLVAGIAVPGLLAGLLPRWLAWAGLVIAGVAVLATLSFAVPALAFLLPIARFPTLAWLIIVAFRLPKHRAPANQSPQRGVPA</sequence>
<keyword evidence="1" id="KW-0812">Transmembrane</keyword>
<protein>
    <recommendedName>
        <fullName evidence="4">DUF4386 domain-containing protein</fullName>
    </recommendedName>
</protein>
<evidence type="ECO:0000313" key="2">
    <source>
        <dbReference type="EMBL" id="MBZ2198244.1"/>
    </source>
</evidence>
<accession>A0ABS7SD01</accession>
<reference evidence="2 3" key="1">
    <citation type="submission" date="2021-04" db="EMBL/GenBank/DDBJ databases">
        <title>Ruania sp. nov., isolated from sandy soil of mangrove forest.</title>
        <authorList>
            <person name="Ge X."/>
            <person name="Huang R."/>
            <person name="Liu W."/>
        </authorList>
    </citation>
    <scope>NUCLEOTIDE SEQUENCE [LARGE SCALE GENOMIC DNA]</scope>
    <source>
        <strain evidence="2 3">N2-46</strain>
    </source>
</reference>
<dbReference type="EMBL" id="JAGSHT010000018">
    <property type="protein sequence ID" value="MBZ2198244.1"/>
    <property type="molecule type" value="Genomic_DNA"/>
</dbReference>
<name>A0ABS7SD01_9MICO</name>
<evidence type="ECO:0000313" key="3">
    <source>
        <dbReference type="Proteomes" id="UP000826651"/>
    </source>
</evidence>
<feature type="transmembrane region" description="Helical" evidence="1">
    <location>
        <begin position="100"/>
        <end position="124"/>
    </location>
</feature>